<dbReference type="PROSITE" id="PS51462">
    <property type="entry name" value="NUDIX"/>
    <property type="match status" value="1"/>
</dbReference>
<dbReference type="PANTHER" id="PTHR13622:SF8">
    <property type="entry name" value="THIAMIN PYROPHOSPHOKINASE 1"/>
    <property type="match status" value="1"/>
</dbReference>
<dbReference type="SUPFAM" id="SSF55811">
    <property type="entry name" value="Nudix"/>
    <property type="match status" value="1"/>
</dbReference>
<dbReference type="FunFam" id="3.90.79.10:FF:000019">
    <property type="entry name" value="Thiamin pyrophosphokinase, putative"/>
    <property type="match status" value="1"/>
</dbReference>
<comment type="caution">
    <text evidence="2">The sequence shown here is derived from an EMBL/GenBank/DDBJ whole genome shotgun (WGS) entry which is preliminary data.</text>
</comment>
<dbReference type="Proteomes" id="UP000193719">
    <property type="component" value="Unassembled WGS sequence"/>
</dbReference>
<gene>
    <name evidence="2" type="ORF">BCR36DRAFT_323896</name>
</gene>
<dbReference type="CDD" id="cd03676">
    <property type="entry name" value="NUDIX_Tnr3_like"/>
    <property type="match status" value="1"/>
</dbReference>
<keyword evidence="3" id="KW-1185">Reference proteome</keyword>
<name>A0A1Y1VCH9_9FUNG</name>
<dbReference type="STRING" id="1754191.A0A1Y1VCH9"/>
<reference evidence="2 3" key="2">
    <citation type="submission" date="2016-08" db="EMBL/GenBank/DDBJ databases">
        <title>Pervasive Adenine N6-methylation of Active Genes in Fungi.</title>
        <authorList>
            <consortium name="DOE Joint Genome Institute"/>
            <person name="Mondo S.J."/>
            <person name="Dannebaum R.O."/>
            <person name="Kuo R.C."/>
            <person name="Labutti K."/>
            <person name="Haridas S."/>
            <person name="Kuo A."/>
            <person name="Salamov A."/>
            <person name="Ahrendt S.R."/>
            <person name="Lipzen A."/>
            <person name="Sullivan W."/>
            <person name="Andreopoulos W.B."/>
            <person name="Clum A."/>
            <person name="Lindquist E."/>
            <person name="Daum C."/>
            <person name="Ramamoorthy G.K."/>
            <person name="Gryganskyi A."/>
            <person name="Culley D."/>
            <person name="Magnuson J.K."/>
            <person name="James T.Y."/>
            <person name="O'Malley M.A."/>
            <person name="Stajich J.E."/>
            <person name="Spatafora J.W."/>
            <person name="Visel A."/>
            <person name="Grigoriev I.V."/>
        </authorList>
    </citation>
    <scope>NUCLEOTIDE SEQUENCE [LARGE SCALE GENOMIC DNA]</scope>
    <source>
        <strain evidence="3">finn</strain>
    </source>
</reference>
<organism evidence="2 3">
    <name type="scientific">Piromyces finnis</name>
    <dbReference type="NCBI Taxonomy" id="1754191"/>
    <lineage>
        <taxon>Eukaryota</taxon>
        <taxon>Fungi</taxon>
        <taxon>Fungi incertae sedis</taxon>
        <taxon>Chytridiomycota</taxon>
        <taxon>Chytridiomycota incertae sedis</taxon>
        <taxon>Neocallimastigomycetes</taxon>
        <taxon>Neocallimastigales</taxon>
        <taxon>Neocallimastigaceae</taxon>
        <taxon>Piromyces</taxon>
    </lineage>
</organism>
<protein>
    <recommendedName>
        <fullName evidence="1">Nudix hydrolase domain-containing protein</fullName>
    </recommendedName>
</protein>
<dbReference type="GO" id="GO:0044715">
    <property type="term" value="F:8-oxo-dGDP phosphatase activity"/>
    <property type="evidence" value="ECO:0007669"/>
    <property type="project" value="TreeGrafter"/>
</dbReference>
<dbReference type="AlphaFoldDB" id="A0A1Y1VCH9"/>
<accession>A0A1Y1VCH9</accession>
<feature type="domain" description="Nudix hydrolase" evidence="1">
    <location>
        <begin position="216"/>
        <end position="356"/>
    </location>
</feature>
<proteinExistence type="predicted"/>
<evidence type="ECO:0000313" key="2">
    <source>
        <dbReference type="EMBL" id="ORX52895.1"/>
    </source>
</evidence>
<reference evidence="2 3" key="1">
    <citation type="submission" date="2016-08" db="EMBL/GenBank/DDBJ databases">
        <title>Genomes of anaerobic fungi encode conserved fungal cellulosomes for biomass hydrolysis.</title>
        <authorList>
            <consortium name="DOE Joint Genome Institute"/>
            <person name="Haitjema C.H."/>
            <person name="Gilmore S.P."/>
            <person name="Henske J.K."/>
            <person name="Solomon K.V."/>
            <person name="De Groot R."/>
            <person name="Kuo A."/>
            <person name="Mondo S.J."/>
            <person name="Salamov A.A."/>
            <person name="Labutti K."/>
            <person name="Zhao Z."/>
            <person name="Chiniquy J."/>
            <person name="Barry K."/>
            <person name="Brewer H.M."/>
            <person name="Purvine S.O."/>
            <person name="Wright A.T."/>
            <person name="Boxma B."/>
            <person name="Van Alen T."/>
            <person name="Hackstein J.H."/>
            <person name="Baker S.E."/>
            <person name="Grigoriev I.V."/>
            <person name="O'Malley M.A."/>
        </authorList>
    </citation>
    <scope>NUCLEOTIDE SEQUENCE [LARGE SCALE GENOMIC DNA]</scope>
    <source>
        <strain evidence="3">finn</strain>
    </source>
</reference>
<dbReference type="InterPro" id="IPR000086">
    <property type="entry name" value="NUDIX_hydrolase_dom"/>
</dbReference>
<dbReference type="OrthoDB" id="10261522at2759"/>
<dbReference type="Gene3D" id="3.90.79.10">
    <property type="entry name" value="Nucleoside Triphosphate Pyrophosphohydrolase"/>
    <property type="match status" value="1"/>
</dbReference>
<dbReference type="Pfam" id="PF15916">
    <property type="entry name" value="DUF4743"/>
    <property type="match status" value="1"/>
</dbReference>
<dbReference type="InterPro" id="IPR015797">
    <property type="entry name" value="NUDIX_hydrolase-like_dom_sf"/>
</dbReference>
<dbReference type="Pfam" id="PF00293">
    <property type="entry name" value="NUDIX"/>
    <property type="match status" value="1"/>
</dbReference>
<dbReference type="PANTHER" id="PTHR13622">
    <property type="entry name" value="THIAMIN PYROPHOSPHOKINASE"/>
    <property type="match status" value="1"/>
</dbReference>
<dbReference type="InterPro" id="IPR031804">
    <property type="entry name" value="DUF4743"/>
</dbReference>
<sequence length="399" mass="45592">MASQLTKISNLILPLHSNFLSISSNSLNKHINSSVKAITKRNLNSSNLLFKNDNAINIKKQKSFFSASSINKDINTTNGPKVKTLERINHSILELVKLNNNFDSNIHKIIPFYLDTIMLGIIPDNVFQQLKKYNKTFGKNEKPFSISAHKVTFSENVNTFEKRGKVMNDLLTHWRDNKTFSCLKGWRDELYPIFDGNHEIAFNIERSGIALFGLRSYGCHINGYVEDPETHKLKMWIAQRSFNKQTFPGRLDNIVAGGISFPYSPTETAVKECLEEASMPYEISKQVVPCGAVTYISVENRGISVDSQYVFDLKLPSSFQPKPNDNEVEGFYLMEFDEIIKRLKNNEFKSNSGIVIIDFMIRHGILTHSMEVNYLDILSNIHRPIPFPGPNFIKMKNKK</sequence>
<evidence type="ECO:0000259" key="1">
    <source>
        <dbReference type="PROSITE" id="PS51462"/>
    </source>
</evidence>
<evidence type="ECO:0000313" key="3">
    <source>
        <dbReference type="Proteomes" id="UP000193719"/>
    </source>
</evidence>
<dbReference type="EMBL" id="MCFH01000014">
    <property type="protein sequence ID" value="ORX52895.1"/>
    <property type="molecule type" value="Genomic_DNA"/>
</dbReference>